<name>A0ABY6VW53_9BURK</name>
<dbReference type="InterPro" id="IPR036188">
    <property type="entry name" value="FAD/NAD-bd_sf"/>
</dbReference>
<dbReference type="Gene3D" id="3.30.9.10">
    <property type="entry name" value="D-Amino Acid Oxidase, subunit A, domain 2"/>
    <property type="match status" value="1"/>
</dbReference>
<protein>
    <submittedName>
        <fullName evidence="3">Amino acid dehydrogenase</fullName>
    </submittedName>
</protein>
<comment type="caution">
    <text evidence="3">The sequence shown here is derived from an EMBL/GenBank/DDBJ whole genome shotgun (WGS) entry which is preliminary data.</text>
</comment>
<gene>
    <name evidence="3" type="ORF">PCA20602_01485</name>
</gene>
<reference evidence="3 4" key="1">
    <citation type="submission" date="2019-08" db="EMBL/GenBank/DDBJ databases">
        <authorList>
            <person name="Peeters C."/>
        </authorList>
    </citation>
    <scope>NUCLEOTIDE SEQUENCE [LARGE SCALE GENOMIC DNA]</scope>
    <source>
        <strain evidence="3 4">LMG 20602</strain>
    </source>
</reference>
<keyword evidence="4" id="KW-1185">Reference proteome</keyword>
<accession>A0ABY6VW53</accession>
<dbReference type="Pfam" id="PF01266">
    <property type="entry name" value="DAO"/>
    <property type="match status" value="1"/>
</dbReference>
<dbReference type="Proteomes" id="UP000366065">
    <property type="component" value="Unassembled WGS sequence"/>
</dbReference>
<proteinExistence type="predicted"/>
<dbReference type="PANTHER" id="PTHR13847:SF289">
    <property type="entry name" value="GLYCINE OXIDASE"/>
    <property type="match status" value="1"/>
</dbReference>
<evidence type="ECO:0000313" key="4">
    <source>
        <dbReference type="Proteomes" id="UP000366065"/>
    </source>
</evidence>
<dbReference type="SUPFAM" id="SSF54373">
    <property type="entry name" value="FAD-linked reductases, C-terminal domain"/>
    <property type="match status" value="1"/>
</dbReference>
<dbReference type="PANTHER" id="PTHR13847">
    <property type="entry name" value="SARCOSINE DEHYDROGENASE-RELATED"/>
    <property type="match status" value="1"/>
</dbReference>
<sequence length="412" mass="45476">MPMTFDALVLGAGIVGVSVAVHLQRRGMSVALVDRKSPGNETSFGNAGLIQREGVYPYAFPRDPGTLLRFARNRSTDVRYHPSAMGTVAPFLARYWYHSEPSRHAQIARHYSTLIAHCVTEHRELIAASGAAHLLREGGWVKVFRTGAAMDAAQRDAERWHTEYGVPFERLDATRLRDDEPSLTHALVGGLRYTASDSVSDPGALVEAYSRYFESLGGRIFVGDATTLQPRWSVRTEAGRIEGRRAVVALGPWADTVTRALGYRFPLAVKRGYHMHYRAQPGARLNQPVLDAEHGFLITPMTRGIRLTTGVELGRRDTPPTPVQLAAVEPLARDTFPLGERVDPSPWLGRRPCTPDMKPVIGPAPRHRDLWFAFGHAHHGLTLGPVTGRLVAEMMTGETPLVDPSPFSAERF</sequence>
<keyword evidence="1" id="KW-0560">Oxidoreductase</keyword>
<feature type="domain" description="FAD dependent oxidoreductase" evidence="2">
    <location>
        <begin position="6"/>
        <end position="394"/>
    </location>
</feature>
<dbReference type="InterPro" id="IPR006076">
    <property type="entry name" value="FAD-dep_OxRdtase"/>
</dbReference>
<evidence type="ECO:0000259" key="2">
    <source>
        <dbReference type="Pfam" id="PF01266"/>
    </source>
</evidence>
<organism evidence="3 4">
    <name type="scientific">Pandoraea capi</name>
    <dbReference type="NCBI Taxonomy" id="2508286"/>
    <lineage>
        <taxon>Bacteria</taxon>
        <taxon>Pseudomonadati</taxon>
        <taxon>Pseudomonadota</taxon>
        <taxon>Betaproteobacteria</taxon>
        <taxon>Burkholderiales</taxon>
        <taxon>Burkholderiaceae</taxon>
        <taxon>Pandoraea</taxon>
    </lineage>
</organism>
<evidence type="ECO:0000256" key="1">
    <source>
        <dbReference type="ARBA" id="ARBA00023002"/>
    </source>
</evidence>
<dbReference type="EMBL" id="CABPRV010000003">
    <property type="protein sequence ID" value="VVD88244.1"/>
    <property type="molecule type" value="Genomic_DNA"/>
</dbReference>
<dbReference type="Gene3D" id="3.50.50.60">
    <property type="entry name" value="FAD/NAD(P)-binding domain"/>
    <property type="match status" value="2"/>
</dbReference>
<evidence type="ECO:0000313" key="3">
    <source>
        <dbReference type="EMBL" id="VVD88244.1"/>
    </source>
</evidence>
<dbReference type="SUPFAM" id="SSF51905">
    <property type="entry name" value="FAD/NAD(P)-binding domain"/>
    <property type="match status" value="1"/>
</dbReference>